<accession>A0A9Q0RSF1</accession>
<keyword evidence="2" id="KW-0808">Transferase</keyword>
<dbReference type="EMBL" id="JAPWDV010000001">
    <property type="protein sequence ID" value="KAJ6224620.1"/>
    <property type="molecule type" value="Genomic_DNA"/>
</dbReference>
<keyword evidence="6" id="KW-0862">Zinc</keyword>
<keyword evidence="5" id="KW-0863">Zinc-finger</keyword>
<keyword evidence="1" id="KW-0489">Methyltransferase</keyword>
<protein>
    <recommendedName>
        <fullName evidence="7">SET domain-containing protein</fullName>
    </recommendedName>
</protein>
<dbReference type="Gene3D" id="2.170.270.10">
    <property type="entry name" value="SET domain"/>
    <property type="match status" value="2"/>
</dbReference>
<name>A0A9Q0RSF1_BLOTA</name>
<dbReference type="InterPro" id="IPR052097">
    <property type="entry name" value="SET-MYND_domain_protein"/>
</dbReference>
<keyword evidence="3" id="KW-0949">S-adenosyl-L-methionine</keyword>
<dbReference type="CDD" id="cd20071">
    <property type="entry name" value="SET_SMYD"/>
    <property type="match status" value="1"/>
</dbReference>
<evidence type="ECO:0000256" key="1">
    <source>
        <dbReference type="ARBA" id="ARBA00022603"/>
    </source>
</evidence>
<dbReference type="PANTHER" id="PTHR46165">
    <property type="entry name" value="SET AND MYND DOMAIN-CONTAINING PROTEIN 4"/>
    <property type="match status" value="1"/>
</dbReference>
<dbReference type="GO" id="GO:0042826">
    <property type="term" value="F:histone deacetylase binding"/>
    <property type="evidence" value="ECO:0007669"/>
    <property type="project" value="TreeGrafter"/>
</dbReference>
<dbReference type="InterPro" id="IPR001214">
    <property type="entry name" value="SET_dom"/>
</dbReference>
<dbReference type="InterPro" id="IPR046341">
    <property type="entry name" value="SET_dom_sf"/>
</dbReference>
<dbReference type="InterPro" id="IPR002893">
    <property type="entry name" value="Znf_MYND"/>
</dbReference>
<evidence type="ECO:0000256" key="5">
    <source>
        <dbReference type="ARBA" id="ARBA00022771"/>
    </source>
</evidence>
<evidence type="ECO:0000256" key="3">
    <source>
        <dbReference type="ARBA" id="ARBA00022691"/>
    </source>
</evidence>
<dbReference type="Pfam" id="PF00856">
    <property type="entry name" value="SET"/>
    <property type="match status" value="1"/>
</dbReference>
<dbReference type="PROSITE" id="PS01360">
    <property type="entry name" value="ZF_MYND_1"/>
    <property type="match status" value="1"/>
</dbReference>
<organism evidence="8 9">
    <name type="scientific">Blomia tropicalis</name>
    <name type="common">Mite</name>
    <dbReference type="NCBI Taxonomy" id="40697"/>
    <lineage>
        <taxon>Eukaryota</taxon>
        <taxon>Metazoa</taxon>
        <taxon>Ecdysozoa</taxon>
        <taxon>Arthropoda</taxon>
        <taxon>Chelicerata</taxon>
        <taxon>Arachnida</taxon>
        <taxon>Acari</taxon>
        <taxon>Acariformes</taxon>
        <taxon>Sarcoptiformes</taxon>
        <taxon>Astigmata</taxon>
        <taxon>Glycyphagoidea</taxon>
        <taxon>Echimyopodidae</taxon>
        <taxon>Blomia</taxon>
    </lineage>
</organism>
<keyword evidence="9" id="KW-1185">Reference proteome</keyword>
<dbReference type="GO" id="GO:0005634">
    <property type="term" value="C:nucleus"/>
    <property type="evidence" value="ECO:0007669"/>
    <property type="project" value="TreeGrafter"/>
</dbReference>
<evidence type="ECO:0000313" key="8">
    <source>
        <dbReference type="EMBL" id="KAJ6224620.1"/>
    </source>
</evidence>
<gene>
    <name evidence="8" type="ORF">RDWZM_003165</name>
</gene>
<proteinExistence type="predicted"/>
<evidence type="ECO:0000313" key="9">
    <source>
        <dbReference type="Proteomes" id="UP001142055"/>
    </source>
</evidence>
<dbReference type="GO" id="GO:0008170">
    <property type="term" value="F:N-methyltransferase activity"/>
    <property type="evidence" value="ECO:0007669"/>
    <property type="project" value="UniProtKB-ARBA"/>
</dbReference>
<evidence type="ECO:0000259" key="7">
    <source>
        <dbReference type="PROSITE" id="PS50280"/>
    </source>
</evidence>
<comment type="caution">
    <text evidence="8">The sequence shown here is derived from an EMBL/GenBank/DDBJ whole genome shotgun (WGS) entry which is preliminary data.</text>
</comment>
<dbReference type="GO" id="GO:0008757">
    <property type="term" value="F:S-adenosylmethionine-dependent methyltransferase activity"/>
    <property type="evidence" value="ECO:0007669"/>
    <property type="project" value="UniProtKB-ARBA"/>
</dbReference>
<dbReference type="Gene3D" id="1.10.220.160">
    <property type="match status" value="1"/>
</dbReference>
<dbReference type="PROSITE" id="PS50280">
    <property type="entry name" value="SET"/>
    <property type="match status" value="1"/>
</dbReference>
<keyword evidence="4" id="KW-0479">Metal-binding</keyword>
<dbReference type="Gene3D" id="6.10.140.2220">
    <property type="match status" value="1"/>
</dbReference>
<sequence length="859" mass="99974">MDPILREKLQKNLLNDDKFATLNHPREMFDYIWMKHINVLTKSNEQEWLQQQLLSATERMTEWSEKKNRKSYTQAKKFRNSARKVLELMCKVTAMKDEKVVDSKENCEFLTRAEKYYSDAIVSAPYVSTENIGIGMDKLARLKANLYQERAEIRYRSGKYELAIVDIALALHNADQIAEQYDGYEDLKVIAIKCFAELKMIEPDMISEVLDYVTNTHSKLYDSDGDDETENENERKTRSLINDSLNDLIVYNGHVSNYNVDNAPQLVAEGQMRETYFRYQMATNQIEIRDSPTKGRHFVAIDDIAQDTWILSEKPFSMVVSPKYLSKNCNLCLRELDVNDGGYPCDFCNEARFCCLTCFEEAYHTYHRHECGFLGLLLDNEQLSTVHVFRIINEIGVDKVLQYERLHGAKSYTVHEYLKESDLRTKTSFELNNNDRFTLYRMSTALAEHSRKYIPSMNVYQSLQAFNLALILLVKRNEQPTKSTSDMSIDREILLELFQVCFVYIRRVSVNVFGKFDYEQKNDRQTVATAEILIGSLINHSCEPNVEWQIKSGHLLFRTNRMISKGEELNITYGQTRVNPFQTRQNALQYYCFLCNCKLCRAEICTIPNVARCLRCNNGPLVVARGNAGCLDCHENVSPDSVIQATAEIEKTRKLLHWYHKMMLYSEVMVVDDDSSSKDFRVDILSMLCQIESKLLWLAFRENSSFHESLRSLAEINLQFNQMDRAMELCKLYEQCSSFDLNKCSKTDVDNPIEDRLVEFNFWSELCRKYFNHQLKFNKTLDERSLQVTILLFVRYLKLATKYIADRLGQVGLTNITITDLGERPEFSDVNLVFTLSQKKKNTLTFILNLSKVENGSMY</sequence>
<evidence type="ECO:0000256" key="2">
    <source>
        <dbReference type="ARBA" id="ARBA00022679"/>
    </source>
</evidence>
<evidence type="ECO:0000256" key="6">
    <source>
        <dbReference type="ARBA" id="ARBA00022833"/>
    </source>
</evidence>
<dbReference type="GO" id="GO:0032259">
    <property type="term" value="P:methylation"/>
    <property type="evidence" value="ECO:0007669"/>
    <property type="project" value="UniProtKB-KW"/>
</dbReference>
<feature type="domain" description="SET" evidence="7">
    <location>
        <begin position="284"/>
        <end position="574"/>
    </location>
</feature>
<dbReference type="PANTHER" id="PTHR46165:SF2">
    <property type="entry name" value="SET AND MYND DOMAIN-CONTAINING PROTEIN 4"/>
    <property type="match status" value="1"/>
</dbReference>
<dbReference type="GO" id="GO:0005737">
    <property type="term" value="C:cytoplasm"/>
    <property type="evidence" value="ECO:0007669"/>
    <property type="project" value="TreeGrafter"/>
</dbReference>
<dbReference type="Proteomes" id="UP001142055">
    <property type="component" value="Chromosome 1"/>
</dbReference>
<dbReference type="GO" id="GO:0008276">
    <property type="term" value="F:protein methyltransferase activity"/>
    <property type="evidence" value="ECO:0007669"/>
    <property type="project" value="UniProtKB-ARBA"/>
</dbReference>
<evidence type="ECO:0000256" key="4">
    <source>
        <dbReference type="ARBA" id="ARBA00022723"/>
    </source>
</evidence>
<dbReference type="GO" id="GO:0008270">
    <property type="term" value="F:zinc ion binding"/>
    <property type="evidence" value="ECO:0007669"/>
    <property type="project" value="UniProtKB-KW"/>
</dbReference>
<reference evidence="8" key="1">
    <citation type="submission" date="2022-12" db="EMBL/GenBank/DDBJ databases">
        <title>Genome assemblies of Blomia tropicalis.</title>
        <authorList>
            <person name="Cui Y."/>
        </authorList>
    </citation>
    <scope>NUCLEOTIDE SEQUENCE</scope>
    <source>
        <tissue evidence="8">Adult mites</tissue>
    </source>
</reference>
<dbReference type="SUPFAM" id="SSF82199">
    <property type="entry name" value="SET domain"/>
    <property type="match status" value="1"/>
</dbReference>
<dbReference type="AlphaFoldDB" id="A0A9Q0RSF1"/>